<reference evidence="1" key="1">
    <citation type="submission" date="2021-02" db="EMBL/GenBank/DDBJ databases">
        <authorList>
            <person name="Dougan E. K."/>
            <person name="Rhodes N."/>
            <person name="Thang M."/>
            <person name="Chan C."/>
        </authorList>
    </citation>
    <scope>NUCLEOTIDE SEQUENCE</scope>
</reference>
<dbReference type="EMBL" id="CAJNDS010000166">
    <property type="protein sequence ID" value="CAE6973040.1"/>
    <property type="molecule type" value="Genomic_DNA"/>
</dbReference>
<comment type="caution">
    <text evidence="1">The sequence shown here is derived from an EMBL/GenBank/DDBJ whole genome shotgun (WGS) entry which is preliminary data.</text>
</comment>
<dbReference type="AlphaFoldDB" id="A0A812I5I1"/>
<organism evidence="1 2">
    <name type="scientific">Symbiodinium natans</name>
    <dbReference type="NCBI Taxonomy" id="878477"/>
    <lineage>
        <taxon>Eukaryota</taxon>
        <taxon>Sar</taxon>
        <taxon>Alveolata</taxon>
        <taxon>Dinophyceae</taxon>
        <taxon>Suessiales</taxon>
        <taxon>Symbiodiniaceae</taxon>
        <taxon>Symbiodinium</taxon>
    </lineage>
</organism>
<protein>
    <submittedName>
        <fullName evidence="1">RPS6 protein</fullName>
    </submittedName>
</protein>
<keyword evidence="2" id="KW-1185">Reference proteome</keyword>
<accession>A0A812I5I1</accession>
<evidence type="ECO:0000313" key="1">
    <source>
        <dbReference type="EMBL" id="CAE6973040.1"/>
    </source>
</evidence>
<sequence length="369" mass="40795">MMVVAVAATMLYGLGLYLLRKNRKPWGFFISHHKRVAGSFARLLKIQLQQRGSAFNAFLDTDNLRDLKELFGFVRDTETFVILASPGILGRKWCVGEITTANLHNVRSVMVRWPHFVDPNENMHENLSFAIPGIEALTAYSISLHDVSKALHWMKTLQSIAFPIALDLGSMGKICDALTGTVSPPPERAACPDCAILADPGNHEAVATAHVLSELLKSNKEVRLSPVVLKAAEGIPDDASKALLICSSGCFHSKALASWLIELSTLQLPILPILAEPDFILPTEPYENAVAGVAEMFTDAEMATYADMLGMIFQEIASVLAPQSYASTQEDLELRVKQIAFRLRSKSTWAWTDLVVRRESEPFEDVFRV</sequence>
<dbReference type="SUPFAM" id="SSF52200">
    <property type="entry name" value="Toll/Interleukin receptor TIR domain"/>
    <property type="match status" value="1"/>
</dbReference>
<dbReference type="Proteomes" id="UP000604046">
    <property type="component" value="Unassembled WGS sequence"/>
</dbReference>
<gene>
    <name evidence="1" type="primary">RPS6</name>
    <name evidence="1" type="ORF">SNAT2548_LOCUS2770</name>
</gene>
<proteinExistence type="predicted"/>
<evidence type="ECO:0000313" key="2">
    <source>
        <dbReference type="Proteomes" id="UP000604046"/>
    </source>
</evidence>
<dbReference type="OrthoDB" id="424655at2759"/>
<dbReference type="InterPro" id="IPR035897">
    <property type="entry name" value="Toll_tir_struct_dom_sf"/>
</dbReference>
<dbReference type="Gene3D" id="3.40.50.10140">
    <property type="entry name" value="Toll/interleukin-1 receptor homology (TIR) domain"/>
    <property type="match status" value="1"/>
</dbReference>
<name>A0A812I5I1_9DINO</name>